<protein>
    <submittedName>
        <fullName evidence="2">Uncharacterized protein</fullName>
    </submittedName>
</protein>
<feature type="region of interest" description="Disordered" evidence="1">
    <location>
        <begin position="59"/>
        <end position="150"/>
    </location>
</feature>
<dbReference type="Proteomes" id="UP000674318">
    <property type="component" value="Unassembled WGS sequence"/>
</dbReference>
<evidence type="ECO:0000313" key="2">
    <source>
        <dbReference type="EMBL" id="KAG5509355.1"/>
    </source>
</evidence>
<dbReference type="EMBL" id="JAFJZO010000014">
    <property type="protein sequence ID" value="KAG5509355.1"/>
    <property type="molecule type" value="Genomic_DNA"/>
</dbReference>
<organism evidence="2 3">
    <name type="scientific">Porcisia hertigi</name>
    <dbReference type="NCBI Taxonomy" id="2761500"/>
    <lineage>
        <taxon>Eukaryota</taxon>
        <taxon>Discoba</taxon>
        <taxon>Euglenozoa</taxon>
        <taxon>Kinetoplastea</taxon>
        <taxon>Metakinetoplastina</taxon>
        <taxon>Trypanosomatida</taxon>
        <taxon>Trypanosomatidae</taxon>
        <taxon>Leishmaniinae</taxon>
        <taxon>Porcisia</taxon>
    </lineage>
</organism>
<feature type="compositionally biased region" description="Low complexity" evidence="1">
    <location>
        <begin position="91"/>
        <end position="104"/>
    </location>
</feature>
<dbReference type="AlphaFoldDB" id="A0A836IPC9"/>
<gene>
    <name evidence="2" type="ORF">JKF63_06665</name>
</gene>
<dbReference type="GO" id="GO:0034464">
    <property type="term" value="C:BBSome"/>
    <property type="evidence" value="ECO:0007669"/>
    <property type="project" value="InterPro"/>
</dbReference>
<dbReference type="InterPro" id="IPR028233">
    <property type="entry name" value="BBIP10"/>
</dbReference>
<feature type="compositionally biased region" description="Basic and acidic residues" evidence="1">
    <location>
        <begin position="59"/>
        <end position="73"/>
    </location>
</feature>
<keyword evidence="3" id="KW-1185">Reference proteome</keyword>
<proteinExistence type="predicted"/>
<reference evidence="2 3" key="1">
    <citation type="submission" date="2021-02" db="EMBL/GenBank/DDBJ databases">
        <title>Porcisia hertigi Genome sequencing and assembly.</title>
        <authorList>
            <person name="Almutairi H."/>
            <person name="Gatherer D."/>
        </authorList>
    </citation>
    <scope>NUCLEOTIDE SEQUENCE [LARGE SCALE GENOMIC DNA]</scope>
    <source>
        <strain evidence="2 3">C119</strain>
    </source>
</reference>
<dbReference type="PANTHER" id="PTHR28596">
    <property type="entry name" value="BBSOME-INTERACTING PROTEIN 1"/>
    <property type="match status" value="1"/>
</dbReference>
<name>A0A836IPC9_9TRYP</name>
<evidence type="ECO:0000256" key="1">
    <source>
        <dbReference type="SAM" id="MobiDB-lite"/>
    </source>
</evidence>
<evidence type="ECO:0000313" key="3">
    <source>
        <dbReference type="Proteomes" id="UP000674318"/>
    </source>
</evidence>
<dbReference type="GO" id="GO:0097500">
    <property type="term" value="P:receptor localization to non-motile cilium"/>
    <property type="evidence" value="ECO:0007669"/>
    <property type="project" value="TreeGrafter"/>
</dbReference>
<dbReference type="Pfam" id="PF14777">
    <property type="entry name" value="BBIP10"/>
    <property type="match status" value="1"/>
</dbReference>
<dbReference type="KEGG" id="phet:94292691"/>
<dbReference type="RefSeq" id="XP_067758507.1">
    <property type="nucleotide sequence ID" value="XM_067902614.1"/>
</dbReference>
<dbReference type="OrthoDB" id="267052at2759"/>
<accession>A0A836IPC9</accession>
<dbReference type="GO" id="GO:0060271">
    <property type="term" value="P:cilium assembly"/>
    <property type="evidence" value="ECO:0007669"/>
    <property type="project" value="InterPro"/>
</dbReference>
<feature type="compositionally biased region" description="Polar residues" evidence="1">
    <location>
        <begin position="140"/>
        <end position="149"/>
    </location>
</feature>
<dbReference type="GeneID" id="94292691"/>
<dbReference type="PANTHER" id="PTHR28596:SF1">
    <property type="entry name" value="BBSOME-INTERACTING PROTEIN 1"/>
    <property type="match status" value="1"/>
</dbReference>
<comment type="caution">
    <text evidence="2">The sequence shown here is derived from an EMBL/GenBank/DDBJ whole genome shotgun (WGS) entry which is preliminary data.</text>
</comment>
<sequence>MDSHAPSQDVVDETTLAILPERGLVFSEIRKLQLQLCKPKLLPIKSYSLEKLEKMEKKLAQEAKAKRDMDRAQRQARTGWGSPGLIPGAGPRATSASSSPVTVAPDPPPKGISIPAEAGAVPVLGTPGASSLALPRQAVSPRTLSSSPVYTGDEACVDAPMSAPESSWRASSVVNISSCSSSSSSSLDPVGD</sequence>